<organism evidence="1 2">
    <name type="scientific">Oenococcus alcoholitolerans</name>
    <dbReference type="NCBI Taxonomy" id="931074"/>
    <lineage>
        <taxon>Bacteria</taxon>
        <taxon>Bacillati</taxon>
        <taxon>Bacillota</taxon>
        <taxon>Bacilli</taxon>
        <taxon>Lactobacillales</taxon>
        <taxon>Lactobacillaceae</taxon>
        <taxon>Oenococcus</taxon>
    </lineage>
</organism>
<accession>A0ABR4XQE3</accession>
<dbReference type="EMBL" id="AXCV01000402">
    <property type="protein sequence ID" value="KGO27538.1"/>
    <property type="molecule type" value="Genomic_DNA"/>
</dbReference>
<comment type="caution">
    <text evidence="1">The sequence shown here is derived from an EMBL/GenBank/DDBJ whole genome shotgun (WGS) entry which is preliminary data.</text>
</comment>
<dbReference type="Proteomes" id="UP000030023">
    <property type="component" value="Unassembled WGS sequence"/>
</dbReference>
<evidence type="ECO:0000313" key="2">
    <source>
        <dbReference type="Proteomes" id="UP000030023"/>
    </source>
</evidence>
<protein>
    <submittedName>
        <fullName evidence="1">Uncharacterized protein</fullName>
    </submittedName>
</protein>
<reference evidence="1 2" key="1">
    <citation type="journal article" date="2014" name="Antonie Van Leeuwenhoek">
        <title>Oenococcus alcoholitolerans sp. nov., a lactic acid bacteria isolated from cachaca and ethanol fermentation processes.</title>
        <authorList>
            <person name="Badotti F."/>
            <person name="Moreira A.P."/>
            <person name="Tonon L.A."/>
            <person name="de Lucena B.T."/>
            <person name="Gomes Fde C."/>
            <person name="Kruger R."/>
            <person name="Thompson C.C."/>
            <person name="de Morais M.A.Jr."/>
            <person name="Rosa C.A."/>
            <person name="Thompson F.L."/>
        </authorList>
    </citation>
    <scope>NUCLEOTIDE SEQUENCE [LARGE SCALE GENOMIC DNA]</scope>
    <source>
        <strain evidence="1 2">UFRJ-M7.2.18</strain>
    </source>
</reference>
<sequence>MVEAADNFAGTEGSDYEISVPVEKMYFFDPDSGENLNLQEDQN</sequence>
<proteinExistence type="predicted"/>
<name>A0ABR4XQE3_9LACO</name>
<gene>
    <name evidence="1" type="ORF">Q757_07655</name>
</gene>
<evidence type="ECO:0000313" key="1">
    <source>
        <dbReference type="EMBL" id="KGO27538.1"/>
    </source>
</evidence>
<keyword evidence="2" id="KW-1185">Reference proteome</keyword>